<dbReference type="EMBL" id="JAEHOE010000034">
    <property type="protein sequence ID" value="KAG2494020.1"/>
    <property type="molecule type" value="Genomic_DNA"/>
</dbReference>
<proteinExistence type="predicted"/>
<evidence type="ECO:0000256" key="1">
    <source>
        <dbReference type="SAM" id="MobiDB-lite"/>
    </source>
</evidence>
<keyword evidence="4" id="KW-1185">Reference proteome</keyword>
<name>A0A836BYW3_9CHLO</name>
<feature type="compositionally biased region" description="Pro residues" evidence="1">
    <location>
        <begin position="31"/>
        <end position="75"/>
    </location>
</feature>
<feature type="signal peptide" evidence="2">
    <location>
        <begin position="1"/>
        <end position="27"/>
    </location>
</feature>
<feature type="region of interest" description="Disordered" evidence="1">
    <location>
        <begin position="22"/>
        <end position="79"/>
    </location>
</feature>
<gene>
    <name evidence="3" type="ORF">HYH03_007946</name>
</gene>
<keyword evidence="2" id="KW-0732">Signal</keyword>
<evidence type="ECO:0000256" key="2">
    <source>
        <dbReference type="SAM" id="SignalP"/>
    </source>
</evidence>
<protein>
    <submittedName>
        <fullName evidence="3">Uncharacterized protein</fullName>
    </submittedName>
</protein>
<feature type="compositionally biased region" description="Pro residues" evidence="1">
    <location>
        <begin position="225"/>
        <end position="280"/>
    </location>
</feature>
<sequence length="410" mass="43314">MAAVRCFVAFAVVVALALCGLPQPTTAATPSPRPSPKPFPSPSPRPSPRPSPKASPSPSPRPSPKPTPSPSPRPSPSRNATCDVCVWFTATPRSANSTTIKQPYSLNATTCRAFTKVIQQTISTAAATVNATISKAFNTTSCEPLVLKVCGQFRTQADSARLQPWLDESGLSYMYENLTNSKGNPCQMPSMDYKFALTVFNPLSPDSSCLSGLTEVDCGQGSRMPAPPQSRPSPKASPSPSPRPSPKTSPRPSPRPSPKASPSPSPRPSPRRPPLQPPPSAKATACDVCITLNVLESPSGADQPYLLDEMYCMLFEEAVIEEVGVPASENLSRGLRLASCSPRAARVCGQVASEADAEAVSDWLHDALKNVYGAVVDENSCAMVNHVALVVEGATPDSQSCLAGMVYHNC</sequence>
<dbReference type="Proteomes" id="UP000612055">
    <property type="component" value="Unassembled WGS sequence"/>
</dbReference>
<reference evidence="3" key="1">
    <citation type="journal article" date="2020" name="bioRxiv">
        <title>Comparative genomics of Chlamydomonas.</title>
        <authorList>
            <person name="Craig R.J."/>
            <person name="Hasan A.R."/>
            <person name="Ness R.W."/>
            <person name="Keightley P.D."/>
        </authorList>
    </citation>
    <scope>NUCLEOTIDE SEQUENCE</scope>
    <source>
        <strain evidence="3">CCAP 11/70</strain>
    </source>
</reference>
<organism evidence="3 4">
    <name type="scientific">Edaphochlamys debaryana</name>
    <dbReference type="NCBI Taxonomy" id="47281"/>
    <lineage>
        <taxon>Eukaryota</taxon>
        <taxon>Viridiplantae</taxon>
        <taxon>Chlorophyta</taxon>
        <taxon>core chlorophytes</taxon>
        <taxon>Chlorophyceae</taxon>
        <taxon>CS clade</taxon>
        <taxon>Chlamydomonadales</taxon>
        <taxon>Chlamydomonadales incertae sedis</taxon>
        <taxon>Edaphochlamys</taxon>
    </lineage>
</organism>
<accession>A0A836BYW3</accession>
<evidence type="ECO:0000313" key="4">
    <source>
        <dbReference type="Proteomes" id="UP000612055"/>
    </source>
</evidence>
<dbReference type="AlphaFoldDB" id="A0A836BYW3"/>
<feature type="chain" id="PRO_5032727916" evidence="2">
    <location>
        <begin position="28"/>
        <end position="410"/>
    </location>
</feature>
<evidence type="ECO:0000313" key="3">
    <source>
        <dbReference type="EMBL" id="KAG2494020.1"/>
    </source>
</evidence>
<feature type="region of interest" description="Disordered" evidence="1">
    <location>
        <begin position="214"/>
        <end position="281"/>
    </location>
</feature>
<comment type="caution">
    <text evidence="3">The sequence shown here is derived from an EMBL/GenBank/DDBJ whole genome shotgun (WGS) entry which is preliminary data.</text>
</comment>